<protein>
    <submittedName>
        <fullName evidence="2">Uncharacterized protein</fullName>
    </submittedName>
</protein>
<evidence type="ECO:0000313" key="3">
    <source>
        <dbReference type="EMBL" id="KAG0447017.1"/>
    </source>
</evidence>
<feature type="compositionally biased region" description="Basic and acidic residues" evidence="1">
    <location>
        <begin position="93"/>
        <end position="106"/>
    </location>
</feature>
<dbReference type="PANTHER" id="PTHR34536:SF6">
    <property type="entry name" value="DENTIN SIALOPHOSPHOPROTEIN-LIKE PROTEIN"/>
    <property type="match status" value="1"/>
</dbReference>
<sequence length="902" mass="97971">MIQSCSWNERVASSLDVIEGQERSTLCTLCNLTPSADELGGISNRMWGAAEPELSGIIDSKFKWNSSANGKSRTLRRPRTFTRENRKKSTANEMKDNEGLSENDMKNKGDLLVSESEKLGVNILGQRFGVNPESIPIKKRFSLRMSQLPLYLSSSSDLSDLNDGVHTALLHNNHESVDDQKSHYCNVDLASDKSSLCMKGRFDGIGKQQMVGTVDFSGISILADAAIIERELMDFEGQPVGEQSTGQTPLVSMNFETQKGEGVASCNPDLGNDNAKSLVVSSTLFEVLERVSGESKSDECELGDSVGSLVSSPSKTKILSSHDGRLNWDLNTGTNGWEGLPDEIFVSKLSDTTCLNKAGVHESENRNPVPSHCGAAFAIDKFGMAVKDKYDPSCDYMSEGAIDREHDISALECHEGKDGLSHSQMQDDGQYTDAILIGPIAAKETLVCVSEVASDTKMVEVDFSNQEKCETNGIKINVEAHTHKIVSPVIDGNAGVVCSIDSSGPCAQGKRISEMLHAKDELITHTDSFSDHSAQWPPDHVEVGAHNYLSTGAKTHVSLSSDVELSITIPQSPACQMHQYNEEAFRVSTNGSKSKSMACEGCVSDESICSGELNSGADANQSKCPHLNPQKNSDDDQFPCRTAFIIKQETNSPDMKVDDSKCSILSDGSLDAEKSVSPVHICPDLTCSDSEGVQQCIKGMPSMVDSLSSKGVGSTFVDSHLRSPGQVSLDDYFCSEYHSDASPVDADPITGLEMVEFLGDNHSQYEDGELRESICNSWGEDVAEEVDAEHVDYGSDYRETEFFEAEPTSRLQTDLTFGNLECKQEEPFLPSHIDEKILPFPEGDLHSKHVLKCLPMPSVSDVGSGKAIGVDMLQTLRKNVDALNISETFSKGKKITSARSSC</sequence>
<organism evidence="2 4">
    <name type="scientific">Vanilla planifolia</name>
    <name type="common">Vanilla</name>
    <dbReference type="NCBI Taxonomy" id="51239"/>
    <lineage>
        <taxon>Eukaryota</taxon>
        <taxon>Viridiplantae</taxon>
        <taxon>Streptophyta</taxon>
        <taxon>Embryophyta</taxon>
        <taxon>Tracheophyta</taxon>
        <taxon>Spermatophyta</taxon>
        <taxon>Magnoliopsida</taxon>
        <taxon>Liliopsida</taxon>
        <taxon>Asparagales</taxon>
        <taxon>Orchidaceae</taxon>
        <taxon>Vanilloideae</taxon>
        <taxon>Vanilleae</taxon>
        <taxon>Vanilla</taxon>
    </lineage>
</organism>
<proteinExistence type="predicted"/>
<dbReference type="OrthoDB" id="1350766at2759"/>
<evidence type="ECO:0000313" key="2">
    <source>
        <dbReference type="EMBL" id="KAG0447015.1"/>
    </source>
</evidence>
<dbReference type="EMBL" id="JADCNM010000510">
    <property type="protein sequence ID" value="KAG0447017.1"/>
    <property type="molecule type" value="Genomic_DNA"/>
</dbReference>
<dbReference type="PANTHER" id="PTHR34536">
    <property type="entry name" value="DENTIN SIALOPHOSPHOPROTEIN-LIKE PROTEIN"/>
    <property type="match status" value="1"/>
</dbReference>
<dbReference type="EMBL" id="JADCNM010000510">
    <property type="protein sequence ID" value="KAG0447015.1"/>
    <property type="molecule type" value="Genomic_DNA"/>
</dbReference>
<evidence type="ECO:0000256" key="1">
    <source>
        <dbReference type="SAM" id="MobiDB-lite"/>
    </source>
</evidence>
<accession>A0A835P706</accession>
<name>A0A835P706_VANPL</name>
<comment type="caution">
    <text evidence="2">The sequence shown here is derived from an EMBL/GenBank/DDBJ whole genome shotgun (WGS) entry which is preliminary data.</text>
</comment>
<gene>
    <name evidence="2" type="ORF">HPP92_028528</name>
    <name evidence="3" type="ORF">HPP92_028530</name>
</gene>
<evidence type="ECO:0000313" key="4">
    <source>
        <dbReference type="Proteomes" id="UP000639772"/>
    </source>
</evidence>
<reference evidence="2 4" key="1">
    <citation type="journal article" date="2020" name="Nat. Food">
        <title>A phased Vanilla planifolia genome enables genetic improvement of flavour and production.</title>
        <authorList>
            <person name="Hasing T."/>
            <person name="Tang H."/>
            <person name="Brym M."/>
            <person name="Khazi F."/>
            <person name="Huang T."/>
            <person name="Chambers A.H."/>
        </authorList>
    </citation>
    <scope>NUCLEOTIDE SEQUENCE [LARGE SCALE GENOMIC DNA]</scope>
    <source>
        <tissue evidence="2">Leaf</tissue>
    </source>
</reference>
<feature type="compositionally biased region" description="Basic residues" evidence="1">
    <location>
        <begin position="73"/>
        <end position="89"/>
    </location>
</feature>
<dbReference type="Proteomes" id="UP000639772">
    <property type="component" value="Unassembled WGS sequence"/>
</dbReference>
<feature type="region of interest" description="Disordered" evidence="1">
    <location>
        <begin position="67"/>
        <end position="106"/>
    </location>
</feature>
<dbReference type="AlphaFoldDB" id="A0A835P706"/>